<comment type="caution">
    <text evidence="2">The sequence shown here is derived from an EMBL/GenBank/DDBJ whole genome shotgun (WGS) entry which is preliminary data.</text>
</comment>
<dbReference type="EMBL" id="LFVZ01000007">
    <property type="protein sequence ID" value="KTW28456.1"/>
    <property type="molecule type" value="Genomic_DNA"/>
</dbReference>
<organism evidence="2 3">
    <name type="scientific">Pneumocystis carinii (strain B80)</name>
    <name type="common">Rat pneumocystis pneumonia agent</name>
    <name type="synonym">Pneumocystis carinii f. sp. carinii</name>
    <dbReference type="NCBI Taxonomy" id="1408658"/>
    <lineage>
        <taxon>Eukaryota</taxon>
        <taxon>Fungi</taxon>
        <taxon>Dikarya</taxon>
        <taxon>Ascomycota</taxon>
        <taxon>Taphrinomycotina</taxon>
        <taxon>Pneumocystomycetes</taxon>
        <taxon>Pneumocystaceae</taxon>
        <taxon>Pneumocystis</taxon>
    </lineage>
</organism>
<dbReference type="GO" id="GO:0000466">
    <property type="term" value="P:maturation of 5.8S rRNA from tricistronic rRNA transcript (SSU-rRNA, 5.8S rRNA, LSU-rRNA)"/>
    <property type="evidence" value="ECO:0007669"/>
    <property type="project" value="TreeGrafter"/>
</dbReference>
<dbReference type="GO" id="GO:0000294">
    <property type="term" value="P:nuclear-transcribed mRNA catabolic process, RNase MRP-dependent"/>
    <property type="evidence" value="ECO:0007669"/>
    <property type="project" value="TreeGrafter"/>
</dbReference>
<dbReference type="RefSeq" id="XP_018225999.1">
    <property type="nucleotide sequence ID" value="XM_018370285.1"/>
</dbReference>
<dbReference type="CDD" id="cd22573">
    <property type="entry name" value="RMP1_RBD"/>
    <property type="match status" value="1"/>
</dbReference>
<dbReference type="Proteomes" id="UP000054454">
    <property type="component" value="Unassembled WGS sequence"/>
</dbReference>
<dbReference type="GO" id="GO:0042134">
    <property type="term" value="F:rRNA primary transcript binding"/>
    <property type="evidence" value="ECO:0007669"/>
    <property type="project" value="InterPro"/>
</dbReference>
<protein>
    <recommendedName>
        <fullName evidence="1">RNase MRP protein 1 RNA binding domain-containing protein</fullName>
    </recommendedName>
</protein>
<dbReference type="VEuPathDB" id="FungiDB:T552_01717"/>
<dbReference type="InterPro" id="IPR047205">
    <property type="entry name" value="RMP1"/>
</dbReference>
<dbReference type="OrthoDB" id="5414547at2759"/>
<dbReference type="InterPro" id="IPR047204">
    <property type="entry name" value="RMP1_RBD"/>
</dbReference>
<keyword evidence="3" id="KW-1185">Reference proteome</keyword>
<evidence type="ECO:0000313" key="3">
    <source>
        <dbReference type="Proteomes" id="UP000054454"/>
    </source>
</evidence>
<dbReference type="GO" id="GO:0000172">
    <property type="term" value="C:ribonuclease MRP complex"/>
    <property type="evidence" value="ECO:0007669"/>
    <property type="project" value="InterPro"/>
</dbReference>
<reference evidence="3" key="1">
    <citation type="journal article" date="2016" name="Nat. Commun.">
        <title>Genome analysis of three Pneumocystis species reveals adaptation mechanisms to life exclusively in mammalian hosts.</title>
        <authorList>
            <person name="Ma L."/>
            <person name="Chen Z."/>
            <person name="Huang D.W."/>
            <person name="Kutty G."/>
            <person name="Ishihara M."/>
            <person name="Wang H."/>
            <person name="Abouelleil A."/>
            <person name="Bishop L."/>
            <person name="Davey E."/>
            <person name="Deng R."/>
            <person name="Deng X."/>
            <person name="Fan L."/>
            <person name="Fantoni G."/>
            <person name="Fitzgerald M."/>
            <person name="Gogineni E."/>
            <person name="Goldberg J.M."/>
            <person name="Handley G."/>
            <person name="Hu X."/>
            <person name="Huber C."/>
            <person name="Jiao X."/>
            <person name="Jones K."/>
            <person name="Levin J.Z."/>
            <person name="Liu Y."/>
            <person name="Macdonald P."/>
            <person name="Melnikov A."/>
            <person name="Raley C."/>
            <person name="Sassi M."/>
            <person name="Sherman B.T."/>
            <person name="Song X."/>
            <person name="Sykes S."/>
            <person name="Tran B."/>
            <person name="Walsh L."/>
            <person name="Xia Y."/>
            <person name="Yang J."/>
            <person name="Young S."/>
            <person name="Zeng Q."/>
            <person name="Zheng X."/>
            <person name="Stephens R."/>
            <person name="Nusbaum C."/>
            <person name="Birren B.W."/>
            <person name="Azadi P."/>
            <person name="Lempicki R.A."/>
            <person name="Cuomo C.A."/>
            <person name="Kovacs J.A."/>
        </authorList>
    </citation>
    <scope>NUCLEOTIDE SEQUENCE [LARGE SCALE GENOMIC DNA]</scope>
    <source>
        <strain evidence="3">B80</strain>
    </source>
</reference>
<proteinExistence type="predicted"/>
<dbReference type="Pfam" id="PF20945">
    <property type="entry name" value="RMP1"/>
    <property type="match status" value="1"/>
</dbReference>
<dbReference type="PANTHER" id="PTHR37792">
    <property type="entry name" value="RIBONUCLEASE MRP PROTEIN SUBUNIT RMP1"/>
    <property type="match status" value="1"/>
</dbReference>
<name>A0A0W4ZJA5_PNEC8</name>
<accession>A0A0W4ZJA5</accession>
<gene>
    <name evidence="2" type="ORF">T552_01717</name>
</gene>
<dbReference type="GeneID" id="28936488"/>
<dbReference type="AlphaFoldDB" id="A0A0W4ZJA5"/>
<evidence type="ECO:0000313" key="2">
    <source>
        <dbReference type="EMBL" id="KTW28456.1"/>
    </source>
</evidence>
<dbReference type="PANTHER" id="PTHR37792:SF1">
    <property type="entry name" value="RIBONUCLEASE MRP PROTEIN SUBUNIT RMP1"/>
    <property type="match status" value="1"/>
</dbReference>
<feature type="domain" description="RNase MRP protein 1 RNA binding" evidence="1">
    <location>
        <begin position="20"/>
        <end position="97"/>
    </location>
</feature>
<evidence type="ECO:0000259" key="1">
    <source>
        <dbReference type="Pfam" id="PF20945"/>
    </source>
</evidence>
<sequence length="129" mass="15527">MIKKPNKDELNALWHNYEIICSIFYRNKNQHHGQVWWKYVSMLRQKLRLYFLLPLHSREKQQKKILTFIPNAYLYFSSIIAQGQFPKLGIVLFTIIASIRYIFWKDETVRENIQEIDSEDMGEVVDICS</sequence>